<name>A0A077QJ90_XENBV</name>
<dbReference type="RefSeq" id="WP_071825720.1">
    <property type="nucleotide sequence ID" value="NZ_CAWLWA010000178.1"/>
</dbReference>
<reference evidence="1" key="1">
    <citation type="submission" date="2013-07" db="EMBL/GenBank/DDBJ databases">
        <title>Sub-species coevolution in mutualistic symbiosis.</title>
        <authorList>
            <person name="Murfin K."/>
            <person name="Klassen J."/>
            <person name="Lee M."/>
            <person name="Forst S."/>
            <person name="Stock P."/>
            <person name="Goodrich-Blair H."/>
        </authorList>
    </citation>
    <scope>NUCLEOTIDE SEQUENCE [LARGE SCALE GENOMIC DNA]</scope>
    <source>
        <strain evidence="1">Intermedium</strain>
    </source>
</reference>
<protein>
    <submittedName>
        <fullName evidence="1">Uncharacterized protein</fullName>
    </submittedName>
</protein>
<accession>A0A077QJ90</accession>
<dbReference type="AlphaFoldDB" id="A0A077QJ90"/>
<dbReference type="HOGENOM" id="CLU_2131001_0_0_6"/>
<comment type="caution">
    <text evidence="1">The sequence shown here is derived from an EMBL/GenBank/DDBJ whole genome shotgun (WGS) entry which is preliminary data.</text>
</comment>
<organism evidence="1 2">
    <name type="scientific">Xenorhabdus bovienii str. Intermedium</name>
    <dbReference type="NCBI Taxonomy" id="1379677"/>
    <lineage>
        <taxon>Bacteria</taxon>
        <taxon>Pseudomonadati</taxon>
        <taxon>Pseudomonadota</taxon>
        <taxon>Gammaproteobacteria</taxon>
        <taxon>Enterobacterales</taxon>
        <taxon>Morganellaceae</taxon>
        <taxon>Xenorhabdus</taxon>
    </lineage>
</organism>
<evidence type="ECO:0000313" key="2">
    <source>
        <dbReference type="Proteomes" id="UP000028480"/>
    </source>
</evidence>
<evidence type="ECO:0000313" key="1">
    <source>
        <dbReference type="EMBL" id="CDH33273.1"/>
    </source>
</evidence>
<dbReference type="EMBL" id="CBTB010000171">
    <property type="protein sequence ID" value="CDH33273.1"/>
    <property type="molecule type" value="Genomic_DNA"/>
</dbReference>
<gene>
    <name evidence="1" type="ORF">XBI1_2520007</name>
</gene>
<proteinExistence type="predicted"/>
<sequence>MEHANARKTRNASTRFVSNHLLASALQPIHAVTQRVIAQKLGVADSTITRRVEQFSGFTDVLAAAGVTDFVMSGEKKIAEDEYRYLITRSMKIAFQNLELNFSGEVKISSDEYRYLLRQQIELSEIKLGSVA</sequence>
<dbReference type="Proteomes" id="UP000028480">
    <property type="component" value="Unassembled WGS sequence"/>
</dbReference>